<dbReference type="AlphaFoldDB" id="A0A8S1PTF9"/>
<proteinExistence type="predicted"/>
<evidence type="ECO:0000256" key="1">
    <source>
        <dbReference type="SAM" id="Coils"/>
    </source>
</evidence>
<keyword evidence="3" id="KW-1185">Reference proteome</keyword>
<gene>
    <name evidence="2" type="ORF">PSON_ATCC_30995.1.T0850179</name>
</gene>
<keyword evidence="1" id="KW-0175">Coiled coil</keyword>
<accession>A0A8S1PTF9</accession>
<dbReference type="EMBL" id="CAJJDN010000085">
    <property type="protein sequence ID" value="CAD8105923.1"/>
    <property type="molecule type" value="Genomic_DNA"/>
</dbReference>
<dbReference type="Proteomes" id="UP000692954">
    <property type="component" value="Unassembled WGS sequence"/>
</dbReference>
<reference evidence="2" key="1">
    <citation type="submission" date="2021-01" db="EMBL/GenBank/DDBJ databases">
        <authorList>
            <consortium name="Genoscope - CEA"/>
            <person name="William W."/>
        </authorList>
    </citation>
    <scope>NUCLEOTIDE SEQUENCE</scope>
</reference>
<organism evidence="2 3">
    <name type="scientific">Paramecium sonneborni</name>
    <dbReference type="NCBI Taxonomy" id="65129"/>
    <lineage>
        <taxon>Eukaryota</taxon>
        <taxon>Sar</taxon>
        <taxon>Alveolata</taxon>
        <taxon>Ciliophora</taxon>
        <taxon>Intramacronucleata</taxon>
        <taxon>Oligohymenophorea</taxon>
        <taxon>Peniculida</taxon>
        <taxon>Parameciidae</taxon>
        <taxon>Paramecium</taxon>
    </lineage>
</organism>
<comment type="caution">
    <text evidence="2">The sequence shown here is derived from an EMBL/GenBank/DDBJ whole genome shotgun (WGS) entry which is preliminary data.</text>
</comment>
<name>A0A8S1PTF9_9CILI</name>
<protein>
    <submittedName>
        <fullName evidence="2">Uncharacterized protein</fullName>
    </submittedName>
</protein>
<evidence type="ECO:0000313" key="3">
    <source>
        <dbReference type="Proteomes" id="UP000692954"/>
    </source>
</evidence>
<sequence length="171" mass="20551">MIFVRLSIEGIKSFMTSHQSKNRMDFQSHQGFELMKVLVEVKRENRQNIKELTKNIQFQNLKMLKKKIELERKKTNNEPNQYHIKNNVFPIKKIYSNTQFNQMRKCNYISKQKIQEKSCSNKTSFQCLLKHLKVLQKRIGIQNNSCMNQQQRLSNQNIRLCQPLQNQPKDY</sequence>
<evidence type="ECO:0000313" key="2">
    <source>
        <dbReference type="EMBL" id="CAD8105923.1"/>
    </source>
</evidence>
<feature type="coiled-coil region" evidence="1">
    <location>
        <begin position="35"/>
        <end position="78"/>
    </location>
</feature>